<feature type="region of interest" description="Disordered" evidence="1">
    <location>
        <begin position="1"/>
        <end position="26"/>
    </location>
</feature>
<dbReference type="Proteomes" id="UP000567179">
    <property type="component" value="Unassembled WGS sequence"/>
</dbReference>
<protein>
    <recommendedName>
        <fullName evidence="2">F-box domain-containing protein</fullName>
    </recommendedName>
</protein>
<dbReference type="Gene3D" id="1.20.1280.50">
    <property type="match status" value="1"/>
</dbReference>
<dbReference type="SUPFAM" id="SSF52047">
    <property type="entry name" value="RNI-like"/>
    <property type="match status" value="1"/>
</dbReference>
<proteinExistence type="predicted"/>
<accession>A0A8H5B414</accession>
<dbReference type="EMBL" id="JAACJJ010000042">
    <property type="protein sequence ID" value="KAF5316385.1"/>
    <property type="molecule type" value="Genomic_DNA"/>
</dbReference>
<dbReference type="OrthoDB" id="2269034at2759"/>
<organism evidence="3 4">
    <name type="scientific">Psilocybe cf. subviscida</name>
    <dbReference type="NCBI Taxonomy" id="2480587"/>
    <lineage>
        <taxon>Eukaryota</taxon>
        <taxon>Fungi</taxon>
        <taxon>Dikarya</taxon>
        <taxon>Basidiomycota</taxon>
        <taxon>Agaricomycotina</taxon>
        <taxon>Agaricomycetes</taxon>
        <taxon>Agaricomycetidae</taxon>
        <taxon>Agaricales</taxon>
        <taxon>Agaricineae</taxon>
        <taxon>Strophariaceae</taxon>
        <taxon>Psilocybe</taxon>
    </lineage>
</organism>
<dbReference type="Pfam" id="PF12937">
    <property type="entry name" value="F-box-like"/>
    <property type="match status" value="1"/>
</dbReference>
<reference evidence="3 4" key="1">
    <citation type="journal article" date="2020" name="ISME J.">
        <title>Uncovering the hidden diversity of litter-decomposition mechanisms in mushroom-forming fungi.</title>
        <authorList>
            <person name="Floudas D."/>
            <person name="Bentzer J."/>
            <person name="Ahren D."/>
            <person name="Johansson T."/>
            <person name="Persson P."/>
            <person name="Tunlid A."/>
        </authorList>
    </citation>
    <scope>NUCLEOTIDE SEQUENCE [LARGE SCALE GENOMIC DNA]</scope>
    <source>
        <strain evidence="3 4">CBS 101986</strain>
    </source>
</reference>
<keyword evidence="4" id="KW-1185">Reference proteome</keyword>
<gene>
    <name evidence="3" type="ORF">D9619_006185</name>
</gene>
<comment type="caution">
    <text evidence="3">The sequence shown here is derived from an EMBL/GenBank/DDBJ whole genome shotgun (WGS) entry which is preliminary data.</text>
</comment>
<dbReference type="InterPro" id="IPR001810">
    <property type="entry name" value="F-box_dom"/>
</dbReference>
<dbReference type="SUPFAM" id="SSF81383">
    <property type="entry name" value="F-box domain"/>
    <property type="match status" value="1"/>
</dbReference>
<feature type="domain" description="F-box" evidence="2">
    <location>
        <begin position="28"/>
        <end position="77"/>
    </location>
</feature>
<dbReference type="AlphaFoldDB" id="A0A8H5B414"/>
<dbReference type="InterPro" id="IPR036047">
    <property type="entry name" value="F-box-like_dom_sf"/>
</dbReference>
<sequence>MLVRNRSPKRSPTPTASRRSESDGPPVSTLPLEVLVQIFEVLVHDYCRHLYCWVPEVTHVCSYWRELAINTPSLWTAIPTSNVYNILNPNWTRICLDRAKTHPVKVNLVHTDWKKNLAVLKHLSHIGSLHIEMHAEELDDIAYILSLVGDEAKDLKELVIRGFTDDDRQFELPPTLFHGASKLEILELLYIFIDWSMPLLQNLTCLTLHALSRKNAPSWTQLLATLDRMPGLVTLVLNLAHPLGYPPEDLAPIHLPHLENLTLGCYHAPNATAFLRRVTFPPLVKLIISCGGHSKANYLHCLRAMARLLPITFPGDFSHLIINWDHRPIITNQGVRFRLRSHHSEPETPVDIDLACTPQASIETVIEHVLEGLLLRSTLTCLSINGCNSPTISATAFRQLFGQIPELHTIEVEDPTSVACNLILALSIPINHPPGATLDFPSLQYLSLGAVDLDYNNRNCSDLEDALMQRYEYGAEILCLNVTGCYMLSEKTVQRFAGILHDVIWDGVVLETRSY</sequence>
<evidence type="ECO:0000313" key="4">
    <source>
        <dbReference type="Proteomes" id="UP000567179"/>
    </source>
</evidence>
<name>A0A8H5B414_9AGAR</name>
<evidence type="ECO:0000256" key="1">
    <source>
        <dbReference type="SAM" id="MobiDB-lite"/>
    </source>
</evidence>
<dbReference type="Gene3D" id="3.80.10.10">
    <property type="entry name" value="Ribonuclease Inhibitor"/>
    <property type="match status" value="1"/>
</dbReference>
<evidence type="ECO:0000259" key="2">
    <source>
        <dbReference type="Pfam" id="PF12937"/>
    </source>
</evidence>
<evidence type="ECO:0000313" key="3">
    <source>
        <dbReference type="EMBL" id="KAF5316385.1"/>
    </source>
</evidence>
<dbReference type="InterPro" id="IPR032675">
    <property type="entry name" value="LRR_dom_sf"/>
</dbReference>